<dbReference type="GO" id="GO:0019722">
    <property type="term" value="P:calcium-mediated signaling"/>
    <property type="evidence" value="ECO:0007669"/>
    <property type="project" value="TreeGrafter"/>
</dbReference>
<feature type="domain" description="Ion transport" evidence="6">
    <location>
        <begin position="480"/>
        <end position="739"/>
    </location>
</feature>
<dbReference type="InterPro" id="IPR027359">
    <property type="entry name" value="Volt_channel_dom_sf"/>
</dbReference>
<protein>
    <recommendedName>
        <fullName evidence="6">Ion transport domain-containing protein</fullName>
    </recommendedName>
</protein>
<dbReference type="Gene3D" id="1.10.287.70">
    <property type="match status" value="2"/>
</dbReference>
<dbReference type="STRING" id="46731.A0A3M6TI30"/>
<feature type="transmembrane region" description="Helical" evidence="5">
    <location>
        <begin position="196"/>
        <end position="216"/>
    </location>
</feature>
<dbReference type="GO" id="GO:0097682">
    <property type="term" value="F:intracellularly phosphatidylinositol-3,5-bisphosphate-gated monatomic cation channel activity"/>
    <property type="evidence" value="ECO:0007669"/>
    <property type="project" value="TreeGrafter"/>
</dbReference>
<feature type="transmembrane region" description="Helical" evidence="5">
    <location>
        <begin position="136"/>
        <end position="155"/>
    </location>
</feature>
<dbReference type="EMBL" id="RCHS01003527">
    <property type="protein sequence ID" value="RMX41055.1"/>
    <property type="molecule type" value="Genomic_DNA"/>
</dbReference>
<comment type="subcellular location">
    <subcellularLocation>
        <location evidence="1">Membrane</location>
        <topology evidence="1">Multi-pass membrane protein</topology>
    </subcellularLocation>
</comment>
<dbReference type="InterPro" id="IPR005821">
    <property type="entry name" value="Ion_trans_dom"/>
</dbReference>
<dbReference type="Pfam" id="PF00520">
    <property type="entry name" value="Ion_trans"/>
    <property type="match status" value="2"/>
</dbReference>
<evidence type="ECO:0000313" key="7">
    <source>
        <dbReference type="EMBL" id="RMX41055.1"/>
    </source>
</evidence>
<dbReference type="GO" id="GO:0022832">
    <property type="term" value="F:voltage-gated channel activity"/>
    <property type="evidence" value="ECO:0007669"/>
    <property type="project" value="InterPro"/>
</dbReference>
<dbReference type="Gene3D" id="1.20.120.350">
    <property type="entry name" value="Voltage-gated potassium channels. Chain C"/>
    <property type="match status" value="2"/>
</dbReference>
<dbReference type="Proteomes" id="UP000275408">
    <property type="component" value="Unassembled WGS sequence"/>
</dbReference>
<dbReference type="InterPro" id="IPR028798">
    <property type="entry name" value="TPC2"/>
</dbReference>
<keyword evidence="3 5" id="KW-1133">Transmembrane helix</keyword>
<keyword evidence="4 5" id="KW-0472">Membrane</keyword>
<dbReference type="PANTHER" id="PTHR46768">
    <property type="entry name" value="TWO PORE CALCIUM CHANNEL PROTEIN 2"/>
    <property type="match status" value="1"/>
</dbReference>
<sequence length="841" mass="96595">MEQMEVQNIQSFLINDDDISGHAINQAAVFVEDAAQYRSINHKVDSKSLWMYRWYYSKPVRWGYTFIIFLYLMLAFVEKPSSLTLSSDPRFRGKRPNPPCGVTESFEIIFLLCFVFDLVVKGHVLGRQEVIKNRWLLSYCGVLIISFIDVFISLSSGCKLRVRIHRLFRPFFLIQNSSLMKKLLHAIKRTVPEILSVLFLLLLHLWFFAMCGMLLFPQSYSCSDRNNDSASGAACEGSEFFPKLEISLRSLLVLLTTANNPDGKNNMFKQNFFEITLKPLKYFLLSTFELQPFSGTDGCMMRYGTFSLCFESVMMPAYMKNRFYAIFFITFTIIGLYFFLNMLTAVIYNQFRGYLTSSLQASFFRRRVGIRAAFEVLLKIQDQDGDVPLGHVSTADAKKVIEKANIGRRASQVVLLRLAKNTTGHLNAKQFQDLFDALDQVTRRRIRPPMSYVENPLLRKIQIIVSSRCFDYAGDLMSGVNVLLVSILLDFEYDKTWKTNNSHLSIVNFFFVLYYTIEQIVKLWAIGWQRYRSSLVDIYCGVVTLLLVALEIVHVSIFGPPFSSSSNSQPLHNLESIFSLANMIRVINMLIIFRLLRIVPSIKSLSLIVETLIKLLKHLRPFGGIIVASYYVFAILGMMLFEGVTSPSAVGAEKTRILSQKCGSFDQLQYYANNFDDFGAALVVLWDLMVVNNWHVFLKEYAAVVSSWSQLYFVAWYLISVILIINLFIALILEAFISQWETKQQRMRQNDGMRTLETEATSHVGNRFHQLFSADLVEPTEEDLVIELSGHHHYRFNVQGDEWAQAKCLADDRFNHYRLCLVDPNEGNLPSENSKTVVPLT</sequence>
<reference evidence="7 8" key="1">
    <citation type="journal article" date="2018" name="Sci. Rep.">
        <title>Comparative analysis of the Pocillopora damicornis genome highlights role of immune system in coral evolution.</title>
        <authorList>
            <person name="Cunning R."/>
            <person name="Bay R.A."/>
            <person name="Gillette P."/>
            <person name="Baker A.C."/>
            <person name="Traylor-Knowles N."/>
        </authorList>
    </citation>
    <scope>NUCLEOTIDE SEQUENCE [LARGE SCALE GENOMIC DNA]</scope>
    <source>
        <strain evidence="7">RSMAS</strain>
        <tissue evidence="7">Whole animal</tissue>
    </source>
</reference>
<feature type="transmembrane region" description="Helical" evidence="5">
    <location>
        <begin position="714"/>
        <end position="737"/>
    </location>
</feature>
<feature type="transmembrane region" description="Helical" evidence="5">
    <location>
        <begin position="538"/>
        <end position="557"/>
    </location>
</feature>
<comment type="caution">
    <text evidence="7">The sequence shown here is derived from an EMBL/GenBank/DDBJ whole genome shotgun (WGS) entry which is preliminary data.</text>
</comment>
<feature type="transmembrane region" description="Helical" evidence="5">
    <location>
        <begin position="323"/>
        <end position="348"/>
    </location>
</feature>
<keyword evidence="2 5" id="KW-0812">Transmembrane</keyword>
<proteinExistence type="predicted"/>
<evidence type="ECO:0000259" key="6">
    <source>
        <dbReference type="Pfam" id="PF00520"/>
    </source>
</evidence>
<dbReference type="GO" id="GO:0015280">
    <property type="term" value="F:ligand-gated sodium channel activity"/>
    <property type="evidence" value="ECO:0007669"/>
    <property type="project" value="TreeGrafter"/>
</dbReference>
<evidence type="ECO:0000256" key="2">
    <source>
        <dbReference type="ARBA" id="ARBA00022692"/>
    </source>
</evidence>
<name>A0A3M6TI30_POCDA</name>
<dbReference type="GO" id="GO:0075509">
    <property type="term" value="P:endocytosis involved in viral entry into host cell"/>
    <property type="evidence" value="ECO:0007669"/>
    <property type="project" value="TreeGrafter"/>
</dbReference>
<feature type="transmembrane region" description="Helical" evidence="5">
    <location>
        <begin position="577"/>
        <end position="596"/>
    </location>
</feature>
<organism evidence="7 8">
    <name type="scientific">Pocillopora damicornis</name>
    <name type="common">Cauliflower coral</name>
    <name type="synonym">Millepora damicornis</name>
    <dbReference type="NCBI Taxonomy" id="46731"/>
    <lineage>
        <taxon>Eukaryota</taxon>
        <taxon>Metazoa</taxon>
        <taxon>Cnidaria</taxon>
        <taxon>Anthozoa</taxon>
        <taxon>Hexacorallia</taxon>
        <taxon>Scleractinia</taxon>
        <taxon>Astrocoeniina</taxon>
        <taxon>Pocilloporidae</taxon>
        <taxon>Pocillopora</taxon>
    </lineage>
</organism>
<feature type="transmembrane region" description="Helical" evidence="5">
    <location>
        <begin position="60"/>
        <end position="77"/>
    </location>
</feature>
<feature type="transmembrane region" description="Helical" evidence="5">
    <location>
        <begin position="469"/>
        <end position="489"/>
    </location>
</feature>
<evidence type="ECO:0000256" key="3">
    <source>
        <dbReference type="ARBA" id="ARBA00022989"/>
    </source>
</evidence>
<evidence type="ECO:0000256" key="5">
    <source>
        <dbReference type="SAM" id="Phobius"/>
    </source>
</evidence>
<evidence type="ECO:0000256" key="4">
    <source>
        <dbReference type="ARBA" id="ARBA00023136"/>
    </source>
</evidence>
<dbReference type="GO" id="GO:0005765">
    <property type="term" value="C:lysosomal membrane"/>
    <property type="evidence" value="ECO:0007669"/>
    <property type="project" value="InterPro"/>
</dbReference>
<dbReference type="SUPFAM" id="SSF81324">
    <property type="entry name" value="Voltage-gated potassium channels"/>
    <property type="match status" value="2"/>
</dbReference>
<gene>
    <name evidence="7" type="ORF">pdam_00003252</name>
</gene>
<dbReference type="PANTHER" id="PTHR46768:SF1">
    <property type="entry name" value="TWO PORE CHANNEL PROTEIN 2"/>
    <property type="match status" value="1"/>
</dbReference>
<dbReference type="OrthoDB" id="6019524at2759"/>
<feature type="transmembrane region" description="Helical" evidence="5">
    <location>
        <begin position="622"/>
        <end position="641"/>
    </location>
</feature>
<feature type="domain" description="Ion transport" evidence="6">
    <location>
        <begin position="83"/>
        <end position="351"/>
    </location>
</feature>
<accession>A0A3M6TI30</accession>
<feature type="transmembrane region" description="Helical" evidence="5">
    <location>
        <begin position="501"/>
        <end position="517"/>
    </location>
</feature>
<evidence type="ECO:0000313" key="8">
    <source>
        <dbReference type="Proteomes" id="UP000275408"/>
    </source>
</evidence>
<keyword evidence="8" id="KW-1185">Reference proteome</keyword>
<evidence type="ECO:0000256" key="1">
    <source>
        <dbReference type="ARBA" id="ARBA00004141"/>
    </source>
</evidence>
<dbReference type="AlphaFoldDB" id="A0A3M6TI30"/>